<reference evidence="4" key="2">
    <citation type="submission" date="2014-07" db="EMBL/GenBank/DDBJ databases">
        <authorList>
            <person name="Hull J."/>
        </authorList>
    </citation>
    <scope>NUCLEOTIDE SEQUENCE</scope>
</reference>
<feature type="compositionally biased region" description="Basic and acidic residues" evidence="3">
    <location>
        <begin position="210"/>
        <end position="220"/>
    </location>
</feature>
<name>A0A0A9VSJ7_LYGHE</name>
<dbReference type="PANTHER" id="PTHR46423:SF1">
    <property type="entry name" value="RNA POLYMERASE II-ASSOCIATED PROTEIN 3"/>
    <property type="match status" value="1"/>
</dbReference>
<dbReference type="EMBL" id="GBHO01044277">
    <property type="protein sequence ID" value="JAF99326.1"/>
    <property type="molecule type" value="Transcribed_RNA"/>
</dbReference>
<dbReference type="AlphaFoldDB" id="A0A0A9VSJ7"/>
<gene>
    <name evidence="4" type="primary">PPT1</name>
    <name evidence="4" type="ORF">CM83_8137</name>
</gene>
<feature type="compositionally biased region" description="Polar residues" evidence="3">
    <location>
        <begin position="224"/>
        <end position="235"/>
    </location>
</feature>
<dbReference type="SMART" id="SM00028">
    <property type="entry name" value="TPR"/>
    <property type="match status" value="3"/>
</dbReference>
<dbReference type="InterPro" id="IPR011990">
    <property type="entry name" value="TPR-like_helical_dom_sf"/>
</dbReference>
<feature type="region of interest" description="Disordered" evidence="3">
    <location>
        <begin position="210"/>
        <end position="248"/>
    </location>
</feature>
<dbReference type="PROSITE" id="PS50005">
    <property type="entry name" value="TPR"/>
    <property type="match status" value="1"/>
</dbReference>
<protein>
    <submittedName>
        <fullName evidence="4">Serine/threonine-protein phosphatase T</fullName>
    </submittedName>
</protein>
<sequence>MEPDNRIALAEYEAMIEYIQKDLLSNEPVQDDIARKDKTEIAVKTKQQGNKLIERGDYVGAKAKFTTAIKLDSNDPTFYANRAICHMKLMDFKKAENDCDKALELDWKYVKAYIRRARIRRKLGKMYEARQDLYNAHEVNPNDSTILDELEELDEVIRKIEETRRRKGIVVEEEGIVSLLESRKASGSSNKMITLKWNELRPKIFQLKGNDEKLTPKDDPISGTFVNGNNVPASPTVTTEEVEDGEESKKELLTQGVKDNSGSSKNHGQVKNNIACYNMKEVFPLQRNDPAAKFSGTFFKVRVEDAKFAVPETLLEVPDGLIF</sequence>
<dbReference type="InterPro" id="IPR019734">
    <property type="entry name" value="TPR_rpt"/>
</dbReference>
<keyword evidence="1 2" id="KW-0802">TPR repeat</keyword>
<dbReference type="Gene3D" id="1.25.40.10">
    <property type="entry name" value="Tetratricopeptide repeat domain"/>
    <property type="match status" value="1"/>
</dbReference>
<evidence type="ECO:0000256" key="2">
    <source>
        <dbReference type="PROSITE-ProRule" id="PRU00339"/>
    </source>
</evidence>
<accession>A0A0A9VSJ7</accession>
<evidence type="ECO:0000313" key="4">
    <source>
        <dbReference type="EMBL" id="JAF99326.1"/>
    </source>
</evidence>
<organism evidence="4">
    <name type="scientific">Lygus hesperus</name>
    <name type="common">Western plant bug</name>
    <dbReference type="NCBI Taxonomy" id="30085"/>
    <lineage>
        <taxon>Eukaryota</taxon>
        <taxon>Metazoa</taxon>
        <taxon>Ecdysozoa</taxon>
        <taxon>Arthropoda</taxon>
        <taxon>Hexapoda</taxon>
        <taxon>Insecta</taxon>
        <taxon>Pterygota</taxon>
        <taxon>Neoptera</taxon>
        <taxon>Paraneoptera</taxon>
        <taxon>Hemiptera</taxon>
        <taxon>Heteroptera</taxon>
        <taxon>Panheteroptera</taxon>
        <taxon>Cimicomorpha</taxon>
        <taxon>Miridae</taxon>
        <taxon>Mirini</taxon>
        <taxon>Lygus</taxon>
    </lineage>
</organism>
<dbReference type="InterPro" id="IPR051966">
    <property type="entry name" value="RPAP3"/>
</dbReference>
<dbReference type="PANTHER" id="PTHR46423">
    <property type="entry name" value="RNA POLYMERASE II-ASSOCIATED PROTEIN 3"/>
    <property type="match status" value="1"/>
</dbReference>
<dbReference type="Pfam" id="PF00515">
    <property type="entry name" value="TPR_1"/>
    <property type="match status" value="1"/>
</dbReference>
<dbReference type="GO" id="GO:0101031">
    <property type="term" value="C:protein folding chaperone complex"/>
    <property type="evidence" value="ECO:0007669"/>
    <property type="project" value="TreeGrafter"/>
</dbReference>
<evidence type="ECO:0000256" key="1">
    <source>
        <dbReference type="ARBA" id="ARBA00022803"/>
    </source>
</evidence>
<dbReference type="SUPFAM" id="SSF48452">
    <property type="entry name" value="TPR-like"/>
    <property type="match status" value="1"/>
</dbReference>
<dbReference type="Pfam" id="PF13181">
    <property type="entry name" value="TPR_8"/>
    <property type="match status" value="1"/>
</dbReference>
<proteinExistence type="predicted"/>
<feature type="repeat" description="TPR" evidence="2">
    <location>
        <begin position="110"/>
        <end position="143"/>
    </location>
</feature>
<evidence type="ECO:0000256" key="3">
    <source>
        <dbReference type="SAM" id="MobiDB-lite"/>
    </source>
</evidence>
<reference evidence="4" key="1">
    <citation type="journal article" date="2014" name="PLoS ONE">
        <title>Transcriptome-Based Identification of ABC Transporters in the Western Tarnished Plant Bug Lygus hesperus.</title>
        <authorList>
            <person name="Hull J.J."/>
            <person name="Chaney K."/>
            <person name="Geib S.M."/>
            <person name="Fabrick J.A."/>
            <person name="Brent C.S."/>
            <person name="Walsh D."/>
            <person name="Lavine L.C."/>
        </authorList>
    </citation>
    <scope>NUCLEOTIDE SEQUENCE</scope>
</reference>